<dbReference type="AlphaFoldDB" id="A0A086TKV3"/>
<evidence type="ECO:0000256" key="1">
    <source>
        <dbReference type="SAM" id="SignalP"/>
    </source>
</evidence>
<keyword evidence="1" id="KW-0732">Signal</keyword>
<feature type="signal peptide" evidence="1">
    <location>
        <begin position="1"/>
        <end position="20"/>
    </location>
</feature>
<dbReference type="EMBL" id="KN042431">
    <property type="protein sequence ID" value="KFH62580.1"/>
    <property type="molecule type" value="Genomic_DNA"/>
</dbReference>
<evidence type="ECO:0000313" key="2">
    <source>
        <dbReference type="EMBL" id="KFH62580.1"/>
    </source>
</evidence>
<sequence>MLSVSSFVVLCLLFLQVVIARTLETGTYLIVDNQGYYLGLGPVNPIYPPPDVPARLFASGTHAVHWHVKQVNGGAVTISLGQGLPNDYKLVAKGDSVFASAQKTPQVWSVTSAGDFKYVIQLEYQDEVFTAHPLSEREVTLERAKGKPNQQWSFIRIDREVNYHRGSTNRFCKQEAW</sequence>
<dbReference type="SUPFAM" id="SSF50370">
    <property type="entry name" value="Ricin B-like lectins"/>
    <property type="match status" value="1"/>
</dbReference>
<dbReference type="Gene3D" id="2.80.10.50">
    <property type="match status" value="1"/>
</dbReference>
<reference evidence="2 3" key="1">
    <citation type="submission" date="2011-02" db="EMBL/GenBank/DDBJ databases">
        <title>The Genome Sequence of Mortierella verticillata NRRL 6337.</title>
        <authorList>
            <consortium name="The Broad Institute Genome Sequencing Platform"/>
            <person name="Russ C."/>
            <person name="Cuomo C."/>
            <person name="Burger G."/>
            <person name="Gray M.W."/>
            <person name="Holland P.W.H."/>
            <person name="King N."/>
            <person name="Lang F.B.F."/>
            <person name="Roger A.J."/>
            <person name="Ruiz-Trillo I."/>
            <person name="Young S.K."/>
            <person name="Zeng Q."/>
            <person name="Gargeya S."/>
            <person name="Alvarado L."/>
            <person name="Berlin A."/>
            <person name="Chapman S.B."/>
            <person name="Chen Z."/>
            <person name="Freedman E."/>
            <person name="Gellesch M."/>
            <person name="Goldberg J."/>
            <person name="Griggs A."/>
            <person name="Gujja S."/>
            <person name="Heilman E."/>
            <person name="Heiman D."/>
            <person name="Howarth C."/>
            <person name="Mehta T."/>
            <person name="Neiman D."/>
            <person name="Pearson M."/>
            <person name="Roberts A."/>
            <person name="Saif S."/>
            <person name="Shea T."/>
            <person name="Shenoy N."/>
            <person name="Sisk P."/>
            <person name="Stolte C."/>
            <person name="Sykes S."/>
            <person name="White J."/>
            <person name="Yandava C."/>
            <person name="Haas B."/>
            <person name="Nusbaum C."/>
            <person name="Birren B."/>
        </authorList>
    </citation>
    <scope>NUCLEOTIDE SEQUENCE [LARGE SCALE GENOMIC DNA]</scope>
    <source>
        <strain evidence="2 3">NRRL 6337</strain>
    </source>
</reference>
<name>A0A086TKV3_9FUNG</name>
<dbReference type="InterPro" id="IPR035992">
    <property type="entry name" value="Ricin_B-like_lectins"/>
</dbReference>
<feature type="chain" id="PRO_5001815812" description="Ricin B lectin domain-containing protein" evidence="1">
    <location>
        <begin position="21"/>
        <end position="177"/>
    </location>
</feature>
<organism evidence="2 3">
    <name type="scientific">Podila verticillata NRRL 6337</name>
    <dbReference type="NCBI Taxonomy" id="1069443"/>
    <lineage>
        <taxon>Eukaryota</taxon>
        <taxon>Fungi</taxon>
        <taxon>Fungi incertae sedis</taxon>
        <taxon>Mucoromycota</taxon>
        <taxon>Mortierellomycotina</taxon>
        <taxon>Mortierellomycetes</taxon>
        <taxon>Mortierellales</taxon>
        <taxon>Mortierellaceae</taxon>
        <taxon>Podila</taxon>
    </lineage>
</organism>
<keyword evidence="3" id="KW-1185">Reference proteome</keyword>
<evidence type="ECO:0000313" key="3">
    <source>
        <dbReference type="Proteomes" id="UP000243308"/>
    </source>
</evidence>
<accession>A0A086TKV3</accession>
<dbReference type="CDD" id="cd23714">
    <property type="entry name" value="beta-trefoil_Ricin_MtaL"/>
    <property type="match status" value="1"/>
</dbReference>
<dbReference type="Proteomes" id="UP000243308">
    <property type="component" value="Unassembled WGS sequence"/>
</dbReference>
<dbReference type="OrthoDB" id="2387665at2759"/>
<protein>
    <recommendedName>
        <fullName evidence="4">Ricin B lectin domain-containing protein</fullName>
    </recommendedName>
</protein>
<evidence type="ECO:0008006" key="4">
    <source>
        <dbReference type="Google" id="ProtNLM"/>
    </source>
</evidence>
<proteinExistence type="predicted"/>
<gene>
    <name evidence="2" type="ORF">MVEG_11973</name>
</gene>